<feature type="transmembrane region" description="Helical" evidence="1">
    <location>
        <begin position="6"/>
        <end position="22"/>
    </location>
</feature>
<comment type="caution">
    <text evidence="3">The sequence shown here is derived from an EMBL/GenBank/DDBJ whole genome shotgun (WGS) entry which is preliminary data.</text>
</comment>
<keyword evidence="1" id="KW-1133">Transmembrane helix</keyword>
<proteinExistence type="predicted"/>
<keyword evidence="4" id="KW-1185">Reference proteome</keyword>
<evidence type="ECO:0000259" key="2">
    <source>
        <dbReference type="Pfam" id="PF05569"/>
    </source>
</evidence>
<keyword evidence="1" id="KW-0812">Transmembrane</keyword>
<gene>
    <name evidence="3" type="ORF">G9Q97_10130</name>
</gene>
<dbReference type="InterPro" id="IPR008756">
    <property type="entry name" value="Peptidase_M56"/>
</dbReference>
<dbReference type="PANTHER" id="PTHR34978">
    <property type="entry name" value="POSSIBLE SENSOR-TRANSDUCER PROTEIN BLAR"/>
    <property type="match status" value="1"/>
</dbReference>
<reference evidence="3 4" key="1">
    <citation type="submission" date="2020-03" db="EMBL/GenBank/DDBJ databases">
        <title>Cyclobacterium plantarum sp. nov., a marine bacterium isolated from a coastal-marine wetland.</title>
        <authorList>
            <person name="Sanchez-Porro C."/>
            <person name="Ventosa A."/>
            <person name="Amoozegar M."/>
        </authorList>
    </citation>
    <scope>NUCLEOTIDE SEQUENCE [LARGE SCALE GENOMIC DNA]</scope>
    <source>
        <strain evidence="3 4">GBPx2</strain>
    </source>
</reference>
<evidence type="ECO:0000256" key="1">
    <source>
        <dbReference type="SAM" id="Phobius"/>
    </source>
</evidence>
<dbReference type="InterPro" id="IPR052173">
    <property type="entry name" value="Beta-lactam_resp_regulator"/>
</dbReference>
<name>A0ABX0H5P9_9BACT</name>
<accession>A0ABX0H5P9</accession>
<dbReference type="Pfam" id="PF05569">
    <property type="entry name" value="Peptidase_M56"/>
    <property type="match status" value="1"/>
</dbReference>
<feature type="transmembrane region" description="Helical" evidence="1">
    <location>
        <begin position="34"/>
        <end position="55"/>
    </location>
</feature>
<keyword evidence="1" id="KW-0472">Membrane</keyword>
<evidence type="ECO:0000313" key="4">
    <source>
        <dbReference type="Proteomes" id="UP000649799"/>
    </source>
</evidence>
<dbReference type="CDD" id="cd07341">
    <property type="entry name" value="M56_BlaR1_MecR1_like"/>
    <property type="match status" value="1"/>
</dbReference>
<organism evidence="3 4">
    <name type="scientific">Cyclobacterium plantarum</name>
    <dbReference type="NCBI Taxonomy" id="2716263"/>
    <lineage>
        <taxon>Bacteria</taxon>
        <taxon>Pseudomonadati</taxon>
        <taxon>Bacteroidota</taxon>
        <taxon>Cytophagia</taxon>
        <taxon>Cytophagales</taxon>
        <taxon>Cyclobacteriaceae</taxon>
        <taxon>Cyclobacterium</taxon>
    </lineage>
</organism>
<feature type="transmembrane region" description="Helical" evidence="1">
    <location>
        <begin position="108"/>
        <end position="126"/>
    </location>
</feature>
<sequence length="563" mass="65283">MTAFILKATIALLVFYAFYRLFLVKERMFGFNRFFLIFALCFSLMVPFLQVPLSFQIGEDLFPEKVPAAFSSEISSENDTFPTQRGLQDEVEASLIAQSDTVVPWNTLLMGIYLSGLFFFLVRFIIQLVQLMRMIRNNLTLKANDCTYVLLKENTLPFTFLHFLFVEKASFQDKTIEKEILFHELTHIRQRHSWDILFLEVLKVVFWFNPVFLLYKNAMQLNHEFLADEAVIGRFRNKAAYQWLLFHKISGKEPALSIRSPFNFSSTRSRLIMMGQSSSKLKTRLLKSLSLFMTGFLMVFLSSGQSYDSATIYAENDYEQILAGALREGNPFELELNKLDLTALRTAYLELNEIEKSESTSFPFFDDLAFEKLLALQQAYPEVKTSILYESPPAKKEIEKDVFERWIKTRNISFTIDDREIEKAEIENYQPADFARFTVRETEAGGLFKKPSYSVSLMTHDYYDDKYVKPGKKIEGIQADYSNGANVEVPYWQQNTETKDGKTSKSFPENYEASIFHQLRVIDPVQLYKEIKKPIKYDPSKSFSIAIFAGEGKPLLFMKLPTI</sequence>
<dbReference type="EMBL" id="JAANYN010000003">
    <property type="protein sequence ID" value="NHE57171.1"/>
    <property type="molecule type" value="Genomic_DNA"/>
</dbReference>
<protein>
    <submittedName>
        <fullName evidence="3">M56 family metallopeptidase</fullName>
    </submittedName>
</protein>
<evidence type="ECO:0000313" key="3">
    <source>
        <dbReference type="EMBL" id="NHE57171.1"/>
    </source>
</evidence>
<dbReference type="RefSeq" id="WP_166146407.1">
    <property type="nucleotide sequence ID" value="NZ_JAANYN010000003.1"/>
</dbReference>
<feature type="domain" description="Peptidase M56" evidence="2">
    <location>
        <begin position="178"/>
        <end position="273"/>
    </location>
</feature>
<dbReference type="Proteomes" id="UP000649799">
    <property type="component" value="Unassembled WGS sequence"/>
</dbReference>
<dbReference type="PANTHER" id="PTHR34978:SF3">
    <property type="entry name" value="SLR0241 PROTEIN"/>
    <property type="match status" value="1"/>
</dbReference>